<feature type="domain" description="GIY-YIG" evidence="1">
    <location>
        <begin position="1"/>
        <end position="76"/>
    </location>
</feature>
<accession>A0A1G2CG07</accession>
<dbReference type="Proteomes" id="UP000178348">
    <property type="component" value="Unassembled WGS sequence"/>
</dbReference>
<proteinExistence type="predicted"/>
<evidence type="ECO:0000313" key="3">
    <source>
        <dbReference type="Proteomes" id="UP000178348"/>
    </source>
</evidence>
<name>A0A1G2CG07_9BACT</name>
<dbReference type="AlphaFoldDB" id="A0A1G2CG07"/>
<dbReference type="PROSITE" id="PS50164">
    <property type="entry name" value="GIY_YIG"/>
    <property type="match status" value="1"/>
</dbReference>
<protein>
    <recommendedName>
        <fullName evidence="1">GIY-YIG domain-containing protein</fullName>
    </recommendedName>
</protein>
<dbReference type="Gene3D" id="3.40.1440.10">
    <property type="entry name" value="GIY-YIG endonuclease"/>
    <property type="match status" value="1"/>
</dbReference>
<dbReference type="InterPro" id="IPR000305">
    <property type="entry name" value="GIY-YIG_endonuc"/>
</dbReference>
<gene>
    <name evidence="2" type="ORF">A2946_01770</name>
</gene>
<dbReference type="EMBL" id="MHLB01000066">
    <property type="protein sequence ID" value="OGZ00334.1"/>
    <property type="molecule type" value="Genomic_DNA"/>
</dbReference>
<comment type="caution">
    <text evidence="2">The sequence shown here is derived from an EMBL/GenBank/DDBJ whole genome shotgun (WGS) entry which is preliminary data.</text>
</comment>
<dbReference type="InterPro" id="IPR035901">
    <property type="entry name" value="GIY-YIG_endonuc_sf"/>
</dbReference>
<evidence type="ECO:0000313" key="2">
    <source>
        <dbReference type="EMBL" id="OGZ00334.1"/>
    </source>
</evidence>
<dbReference type="SUPFAM" id="SSF82771">
    <property type="entry name" value="GIY-YIG endonuclease"/>
    <property type="match status" value="1"/>
</dbReference>
<dbReference type="Pfam" id="PF01541">
    <property type="entry name" value="GIY-YIG"/>
    <property type="match status" value="1"/>
</dbReference>
<sequence>MYFVYILQSKKTGKYYTEFSNDPMRRLVEHNAGRTKSLRNQIPLEIIKIEEYAFYEEARARERQIKRFKSGEAFKKLVCG</sequence>
<evidence type="ECO:0000259" key="1">
    <source>
        <dbReference type="PROSITE" id="PS50164"/>
    </source>
</evidence>
<organism evidence="2 3">
    <name type="scientific">Candidatus Liptonbacteria bacterium RIFCSPLOWO2_01_FULL_53_13</name>
    <dbReference type="NCBI Taxonomy" id="1798651"/>
    <lineage>
        <taxon>Bacteria</taxon>
        <taxon>Candidatus Liptoniibacteriota</taxon>
    </lineage>
</organism>
<reference evidence="2 3" key="1">
    <citation type="journal article" date="2016" name="Nat. Commun.">
        <title>Thousands of microbial genomes shed light on interconnected biogeochemical processes in an aquifer system.</title>
        <authorList>
            <person name="Anantharaman K."/>
            <person name="Brown C.T."/>
            <person name="Hug L.A."/>
            <person name="Sharon I."/>
            <person name="Castelle C.J."/>
            <person name="Probst A.J."/>
            <person name="Thomas B.C."/>
            <person name="Singh A."/>
            <person name="Wilkins M.J."/>
            <person name="Karaoz U."/>
            <person name="Brodie E.L."/>
            <person name="Williams K.H."/>
            <person name="Hubbard S.S."/>
            <person name="Banfield J.F."/>
        </authorList>
    </citation>
    <scope>NUCLEOTIDE SEQUENCE [LARGE SCALE GENOMIC DNA]</scope>
</reference>